<dbReference type="EMBL" id="CAXIEN010000221">
    <property type="protein sequence ID" value="CAL1287739.1"/>
    <property type="molecule type" value="Genomic_DNA"/>
</dbReference>
<evidence type="ECO:0000313" key="2">
    <source>
        <dbReference type="EMBL" id="CAL1287739.1"/>
    </source>
</evidence>
<keyword evidence="3" id="KW-1185">Reference proteome</keyword>
<dbReference type="Proteomes" id="UP001497382">
    <property type="component" value="Unassembled WGS sequence"/>
</dbReference>
<evidence type="ECO:0000256" key="1">
    <source>
        <dbReference type="SAM" id="SignalP"/>
    </source>
</evidence>
<proteinExistence type="predicted"/>
<feature type="signal peptide" evidence="1">
    <location>
        <begin position="1"/>
        <end position="17"/>
    </location>
</feature>
<protein>
    <recommendedName>
        <fullName evidence="4">Cuticle protein</fullName>
    </recommendedName>
</protein>
<dbReference type="AlphaFoldDB" id="A0AAV2AVH3"/>
<organism evidence="2 3">
    <name type="scientific">Larinioides sclopetarius</name>
    <dbReference type="NCBI Taxonomy" id="280406"/>
    <lineage>
        <taxon>Eukaryota</taxon>
        <taxon>Metazoa</taxon>
        <taxon>Ecdysozoa</taxon>
        <taxon>Arthropoda</taxon>
        <taxon>Chelicerata</taxon>
        <taxon>Arachnida</taxon>
        <taxon>Araneae</taxon>
        <taxon>Araneomorphae</taxon>
        <taxon>Entelegynae</taxon>
        <taxon>Araneoidea</taxon>
        <taxon>Araneidae</taxon>
        <taxon>Larinioides</taxon>
    </lineage>
</organism>
<accession>A0AAV2AVH3</accession>
<evidence type="ECO:0000313" key="3">
    <source>
        <dbReference type="Proteomes" id="UP001497382"/>
    </source>
</evidence>
<comment type="caution">
    <text evidence="2">The sequence shown here is derived from an EMBL/GenBank/DDBJ whole genome shotgun (WGS) entry which is preliminary data.</text>
</comment>
<keyword evidence="1" id="KW-0732">Signal</keyword>
<feature type="non-terminal residue" evidence="2">
    <location>
        <position position="266"/>
    </location>
</feature>
<sequence length="266" mass="25613">MFAKVLIICIAFTAAHSSLIAPIGYNAPIHSAGLLGVGKGLFAAPAVATVSSQKAVINHVAPSARVAVAPVPVALDSHRIQTNRLVGGHGIGAYPLAIGAGIYGTPIVNGIGHLGLGHGVVSQNTVVNHVSPAAPVAVAAPVALASHGIYGNGIITSNGLLADRLVGGHGIAASPLAAGHGLLGAPVTLGHGAAVSSQKSVINHVAPAAPVVAAAPVGLTNHGIYGNGVVGSYGPLENGFVGGHGVAVGPLAIGNGLLGAPVALGH</sequence>
<name>A0AAV2AVH3_9ARAC</name>
<gene>
    <name evidence="2" type="ORF">LARSCL_LOCUS14985</name>
</gene>
<feature type="chain" id="PRO_5043898120" description="Cuticle protein" evidence="1">
    <location>
        <begin position="18"/>
        <end position="266"/>
    </location>
</feature>
<evidence type="ECO:0008006" key="4">
    <source>
        <dbReference type="Google" id="ProtNLM"/>
    </source>
</evidence>
<reference evidence="2 3" key="1">
    <citation type="submission" date="2024-04" db="EMBL/GenBank/DDBJ databases">
        <authorList>
            <person name="Rising A."/>
            <person name="Reimegard J."/>
            <person name="Sonavane S."/>
            <person name="Akerstrom W."/>
            <person name="Nylinder S."/>
            <person name="Hedman E."/>
            <person name="Kallberg Y."/>
        </authorList>
    </citation>
    <scope>NUCLEOTIDE SEQUENCE [LARGE SCALE GENOMIC DNA]</scope>
</reference>